<dbReference type="EMBL" id="DVNF01000141">
    <property type="protein sequence ID" value="HIU60683.1"/>
    <property type="molecule type" value="Genomic_DNA"/>
</dbReference>
<evidence type="ECO:0000256" key="1">
    <source>
        <dbReference type="ARBA" id="ARBA00010638"/>
    </source>
</evidence>
<organism evidence="6 7">
    <name type="scientific">Candidatus Stercoripulliclostridium merdigallinarum</name>
    <dbReference type="NCBI Taxonomy" id="2840951"/>
    <lineage>
        <taxon>Bacteria</taxon>
        <taxon>Bacillati</taxon>
        <taxon>Bacillota</taxon>
        <taxon>Clostridia</taxon>
        <taxon>Eubacteriales</taxon>
        <taxon>Candidatus Stercoripulliclostridium</taxon>
    </lineage>
</organism>
<comment type="similarity">
    <text evidence="1 5">Belongs to the 5-formyltetrahydrofolate cyclo-ligase family.</text>
</comment>
<dbReference type="GO" id="GO:0009396">
    <property type="term" value="P:folic acid-containing compound biosynthetic process"/>
    <property type="evidence" value="ECO:0007669"/>
    <property type="project" value="TreeGrafter"/>
</dbReference>
<dbReference type="PANTHER" id="PTHR23407:SF1">
    <property type="entry name" value="5-FORMYLTETRAHYDROFOLATE CYCLO-LIGASE"/>
    <property type="match status" value="1"/>
</dbReference>
<dbReference type="GO" id="GO:0046872">
    <property type="term" value="F:metal ion binding"/>
    <property type="evidence" value="ECO:0007669"/>
    <property type="project" value="UniProtKB-KW"/>
</dbReference>
<evidence type="ECO:0000256" key="4">
    <source>
        <dbReference type="PIRSR" id="PIRSR006806-1"/>
    </source>
</evidence>
<comment type="cofactor">
    <cofactor evidence="5">
        <name>Mg(2+)</name>
        <dbReference type="ChEBI" id="CHEBI:18420"/>
    </cofactor>
</comment>
<dbReference type="AlphaFoldDB" id="A0A9D1SIA5"/>
<dbReference type="InterPro" id="IPR024185">
    <property type="entry name" value="FTHF_cligase-like_sf"/>
</dbReference>
<dbReference type="GO" id="GO:0005524">
    <property type="term" value="F:ATP binding"/>
    <property type="evidence" value="ECO:0007669"/>
    <property type="project" value="UniProtKB-KW"/>
</dbReference>
<comment type="catalytic activity">
    <reaction evidence="5">
        <text>(6S)-5-formyl-5,6,7,8-tetrahydrofolate + ATP = (6R)-5,10-methenyltetrahydrofolate + ADP + phosphate</text>
        <dbReference type="Rhea" id="RHEA:10488"/>
        <dbReference type="ChEBI" id="CHEBI:30616"/>
        <dbReference type="ChEBI" id="CHEBI:43474"/>
        <dbReference type="ChEBI" id="CHEBI:57455"/>
        <dbReference type="ChEBI" id="CHEBI:57457"/>
        <dbReference type="ChEBI" id="CHEBI:456216"/>
        <dbReference type="EC" id="6.3.3.2"/>
    </reaction>
</comment>
<reference evidence="6" key="1">
    <citation type="submission" date="2020-10" db="EMBL/GenBank/DDBJ databases">
        <authorList>
            <person name="Gilroy R."/>
        </authorList>
    </citation>
    <scope>NUCLEOTIDE SEQUENCE</scope>
    <source>
        <strain evidence="6">18911</strain>
    </source>
</reference>
<feature type="binding site" evidence="4">
    <location>
        <begin position="124"/>
        <end position="132"/>
    </location>
    <ligand>
        <name>ATP</name>
        <dbReference type="ChEBI" id="CHEBI:30616"/>
    </ligand>
</feature>
<dbReference type="NCBIfam" id="TIGR02727">
    <property type="entry name" value="MTHFS_bact"/>
    <property type="match status" value="1"/>
</dbReference>
<dbReference type="Proteomes" id="UP000824094">
    <property type="component" value="Unassembled WGS sequence"/>
</dbReference>
<dbReference type="InterPro" id="IPR037171">
    <property type="entry name" value="NagB/RpiA_transferase-like"/>
</dbReference>
<dbReference type="EC" id="6.3.3.2" evidence="5"/>
<dbReference type="PIRSF" id="PIRSF006806">
    <property type="entry name" value="FTHF_cligase"/>
    <property type="match status" value="1"/>
</dbReference>
<dbReference type="GO" id="GO:0030272">
    <property type="term" value="F:5-formyltetrahydrofolate cyclo-ligase activity"/>
    <property type="evidence" value="ECO:0007669"/>
    <property type="project" value="UniProtKB-EC"/>
</dbReference>
<gene>
    <name evidence="6" type="ORF">IAB05_04770</name>
</gene>
<keyword evidence="3 4" id="KW-0067">ATP-binding</keyword>
<name>A0A9D1SIA5_9FIRM</name>
<evidence type="ECO:0000256" key="3">
    <source>
        <dbReference type="ARBA" id="ARBA00022840"/>
    </source>
</evidence>
<dbReference type="InterPro" id="IPR002698">
    <property type="entry name" value="FTHF_cligase"/>
</dbReference>
<dbReference type="PANTHER" id="PTHR23407">
    <property type="entry name" value="ATPASE INHIBITOR/5-FORMYLTETRAHYDROFOLATE CYCLO-LIGASE"/>
    <property type="match status" value="1"/>
</dbReference>
<feature type="binding site" evidence="4">
    <location>
        <position position="52"/>
    </location>
    <ligand>
        <name>substrate</name>
    </ligand>
</feature>
<evidence type="ECO:0000313" key="6">
    <source>
        <dbReference type="EMBL" id="HIU60683.1"/>
    </source>
</evidence>
<proteinExistence type="inferred from homology"/>
<evidence type="ECO:0000256" key="2">
    <source>
        <dbReference type="ARBA" id="ARBA00022741"/>
    </source>
</evidence>
<keyword evidence="5" id="KW-0460">Magnesium</keyword>
<keyword evidence="6" id="KW-0436">Ligase</keyword>
<comment type="caution">
    <text evidence="6">The sequence shown here is derived from an EMBL/GenBank/DDBJ whole genome shotgun (WGS) entry which is preliminary data.</text>
</comment>
<dbReference type="SUPFAM" id="SSF100950">
    <property type="entry name" value="NagB/RpiA/CoA transferase-like"/>
    <property type="match status" value="1"/>
</dbReference>
<accession>A0A9D1SIA5</accession>
<keyword evidence="5" id="KW-0479">Metal-binding</keyword>
<reference evidence="6" key="2">
    <citation type="journal article" date="2021" name="PeerJ">
        <title>Extensive microbial diversity within the chicken gut microbiome revealed by metagenomics and culture.</title>
        <authorList>
            <person name="Gilroy R."/>
            <person name="Ravi A."/>
            <person name="Getino M."/>
            <person name="Pursley I."/>
            <person name="Horton D.L."/>
            <person name="Alikhan N.F."/>
            <person name="Baker D."/>
            <person name="Gharbi K."/>
            <person name="Hall N."/>
            <person name="Watson M."/>
            <person name="Adriaenssens E.M."/>
            <person name="Foster-Nyarko E."/>
            <person name="Jarju S."/>
            <person name="Secka A."/>
            <person name="Antonio M."/>
            <person name="Oren A."/>
            <person name="Chaudhuri R.R."/>
            <person name="La Ragione R."/>
            <person name="Hildebrand F."/>
            <person name="Pallen M.J."/>
        </authorList>
    </citation>
    <scope>NUCLEOTIDE SEQUENCE</scope>
    <source>
        <strain evidence="6">18911</strain>
    </source>
</reference>
<dbReference type="Pfam" id="PF01812">
    <property type="entry name" value="5-FTHF_cyc-lig"/>
    <property type="match status" value="1"/>
</dbReference>
<dbReference type="GO" id="GO:0035999">
    <property type="term" value="P:tetrahydrofolate interconversion"/>
    <property type="evidence" value="ECO:0007669"/>
    <property type="project" value="TreeGrafter"/>
</dbReference>
<dbReference type="Gene3D" id="3.40.50.10420">
    <property type="entry name" value="NagB/RpiA/CoA transferase-like"/>
    <property type="match status" value="1"/>
</dbReference>
<evidence type="ECO:0000313" key="7">
    <source>
        <dbReference type="Proteomes" id="UP000824094"/>
    </source>
</evidence>
<sequence length="180" mass="20463">MDKSTQRKIISERFSKPFDRAEASHAVFRLAVSETEFSAARNIYIFLSNDREPDTDPIIEAAVRSGKKVFCPKVHGTEMDFHPYVAGKISVGAFGIREPDSTEVAPPPDLIFVPMVAFDENLNRLGHGKGYYDRFLKECNVPKIGLAFDFQKLDKVVSDIHDVRLDKIITETKIYRLREV</sequence>
<protein>
    <recommendedName>
        <fullName evidence="5">5-formyltetrahydrofolate cyclo-ligase</fullName>
        <ecNumber evidence="5">6.3.3.2</ecNumber>
    </recommendedName>
</protein>
<feature type="binding site" evidence="4">
    <location>
        <position position="47"/>
    </location>
    <ligand>
        <name>substrate</name>
    </ligand>
</feature>
<keyword evidence="2 4" id="KW-0547">Nucleotide-binding</keyword>
<evidence type="ECO:0000256" key="5">
    <source>
        <dbReference type="RuleBase" id="RU361279"/>
    </source>
</evidence>